<feature type="compositionally biased region" description="Basic and acidic residues" evidence="1">
    <location>
        <begin position="42"/>
        <end position="58"/>
    </location>
</feature>
<gene>
    <name evidence="2" type="ORF">PGLA1383_LOCUS5017</name>
</gene>
<keyword evidence="3" id="KW-1185">Reference proteome</keyword>
<reference evidence="2" key="1">
    <citation type="submission" date="2021-02" db="EMBL/GenBank/DDBJ databases">
        <authorList>
            <person name="Dougan E. K."/>
            <person name="Rhodes N."/>
            <person name="Thang M."/>
            <person name="Chan C."/>
        </authorList>
    </citation>
    <scope>NUCLEOTIDE SEQUENCE</scope>
</reference>
<sequence length="124" mass="13286">MIGVVRYHLTADQVGMLGTAAIPCLNGSRSVQDPTGFARCGEQPERVKKQQKNERDGEILLDGGPGGRFARAWSATCLDESLEAIAQNNSCSLFVDGPLGKLIVATMPGTIVMFHTEVALLWPS</sequence>
<accession>A0A813DIT3</accession>
<name>A0A813DIT3_POLGL</name>
<protein>
    <submittedName>
        <fullName evidence="2">Uncharacterized protein</fullName>
    </submittedName>
</protein>
<dbReference type="AlphaFoldDB" id="A0A813DIT3"/>
<evidence type="ECO:0000256" key="1">
    <source>
        <dbReference type="SAM" id="MobiDB-lite"/>
    </source>
</evidence>
<dbReference type="Proteomes" id="UP000654075">
    <property type="component" value="Unassembled WGS sequence"/>
</dbReference>
<dbReference type="EMBL" id="CAJNNV010001914">
    <property type="protein sequence ID" value="CAE8586121.1"/>
    <property type="molecule type" value="Genomic_DNA"/>
</dbReference>
<comment type="caution">
    <text evidence="2">The sequence shown here is derived from an EMBL/GenBank/DDBJ whole genome shotgun (WGS) entry which is preliminary data.</text>
</comment>
<evidence type="ECO:0000313" key="3">
    <source>
        <dbReference type="Proteomes" id="UP000654075"/>
    </source>
</evidence>
<organism evidence="2 3">
    <name type="scientific">Polarella glacialis</name>
    <name type="common">Dinoflagellate</name>
    <dbReference type="NCBI Taxonomy" id="89957"/>
    <lineage>
        <taxon>Eukaryota</taxon>
        <taxon>Sar</taxon>
        <taxon>Alveolata</taxon>
        <taxon>Dinophyceae</taxon>
        <taxon>Suessiales</taxon>
        <taxon>Suessiaceae</taxon>
        <taxon>Polarella</taxon>
    </lineage>
</organism>
<evidence type="ECO:0000313" key="2">
    <source>
        <dbReference type="EMBL" id="CAE8586121.1"/>
    </source>
</evidence>
<proteinExistence type="predicted"/>
<feature type="region of interest" description="Disordered" evidence="1">
    <location>
        <begin position="35"/>
        <end position="63"/>
    </location>
</feature>